<feature type="region of interest" description="Disordered" evidence="1">
    <location>
        <begin position="185"/>
        <end position="218"/>
    </location>
</feature>
<dbReference type="InterPro" id="IPR047589">
    <property type="entry name" value="DUF11_rpt"/>
</dbReference>
<name>A0A3B1D7M3_9ZZZZ</name>
<reference evidence="3" key="1">
    <citation type="submission" date="2018-06" db="EMBL/GenBank/DDBJ databases">
        <authorList>
            <person name="Zhirakovskaya E."/>
        </authorList>
    </citation>
    <scope>NUCLEOTIDE SEQUENCE</scope>
</reference>
<feature type="compositionally biased region" description="Basic and acidic residues" evidence="1">
    <location>
        <begin position="187"/>
        <end position="203"/>
    </location>
</feature>
<dbReference type="PANTHER" id="PTHR34819">
    <property type="entry name" value="LARGE CYSTEINE-RICH PERIPLASMIC PROTEIN OMCB"/>
    <property type="match status" value="1"/>
</dbReference>
<evidence type="ECO:0000256" key="1">
    <source>
        <dbReference type="SAM" id="MobiDB-lite"/>
    </source>
</evidence>
<dbReference type="InterPro" id="IPR013783">
    <property type="entry name" value="Ig-like_fold"/>
</dbReference>
<dbReference type="Pfam" id="PF01345">
    <property type="entry name" value="DUF11"/>
    <property type="match status" value="2"/>
</dbReference>
<accession>A0A3B1D7M3</accession>
<dbReference type="AlphaFoldDB" id="A0A3B1D7M3"/>
<dbReference type="Gene3D" id="2.60.40.10">
    <property type="entry name" value="Immunoglobulins"/>
    <property type="match status" value="1"/>
</dbReference>
<organism evidence="3">
    <name type="scientific">hydrothermal vent metagenome</name>
    <dbReference type="NCBI Taxonomy" id="652676"/>
    <lineage>
        <taxon>unclassified sequences</taxon>
        <taxon>metagenomes</taxon>
        <taxon>ecological metagenomes</taxon>
    </lineage>
</organism>
<feature type="region of interest" description="Disordered" evidence="1">
    <location>
        <begin position="148"/>
        <end position="171"/>
    </location>
</feature>
<dbReference type="EMBL" id="UOGL01000271">
    <property type="protein sequence ID" value="VAX38886.1"/>
    <property type="molecule type" value="Genomic_DNA"/>
</dbReference>
<gene>
    <name evidence="3" type="ORF">MNBD_PLANCTO02-2824</name>
</gene>
<dbReference type="InterPro" id="IPR001434">
    <property type="entry name" value="OmcB-like_DUF11"/>
</dbReference>
<dbReference type="NCBIfam" id="TIGR01451">
    <property type="entry name" value="B_ant_repeat"/>
    <property type="match status" value="1"/>
</dbReference>
<feature type="domain" description="DUF11" evidence="2">
    <location>
        <begin position="586"/>
        <end position="668"/>
    </location>
</feature>
<evidence type="ECO:0000313" key="3">
    <source>
        <dbReference type="EMBL" id="VAX38886.1"/>
    </source>
</evidence>
<protein>
    <submittedName>
        <fullName evidence="3">60 kDa outer membrane protein</fullName>
    </submittedName>
</protein>
<feature type="compositionally biased region" description="Basic and acidic residues" evidence="1">
    <location>
        <begin position="148"/>
        <end position="161"/>
    </location>
</feature>
<feature type="domain" description="DUF11" evidence="2">
    <location>
        <begin position="473"/>
        <end position="557"/>
    </location>
</feature>
<dbReference type="InterPro" id="IPR051172">
    <property type="entry name" value="Chlamydia_OmcB"/>
</dbReference>
<evidence type="ECO:0000259" key="2">
    <source>
        <dbReference type="Pfam" id="PF01345"/>
    </source>
</evidence>
<sequence length="693" mass="76233">MRKRTSFILTFGMLATIVSVTVAQVGFESSTRSPFNKASTSKHNTMTFFSRGGQKAEGKKAAALPVKRKIKNYHQQLFGTPAPRQPYKKTFSKYPSVRTSRNKVHHASHLTPPPAATTSKIKHAEFLRKPTTPKSSGIRQVAGSNKELRNPFEPFKPETTRKPVAPKRQSTIRRPPVRYKNKIQKTSVEKKHDPFGHSHEKTFRHQAKPTSPPFKRKKAGLPVELTGLPVDLDHNSEKNTKLETVQISVGWEKKSVINVGQECELDLIVKNESEVIARNLAVDAYFPTTVRLTKAIPIPREERDHISWAIAALKPGETKRIKVTLIPMKPGDLAVKAFVRLTGTSARLFAVNEPMLKLNVTGSHRVMVGESAAHTIVVSNPGTGVTSNIQVEAILSKGLQHSKGARVSLNIGSLNPGESRKIHLALTAIDGGLQQIDVTTRSGVSLKRSASSQVMVVAPSLVLNVTGPKLRYKGRNAIYKVTVTNSGKVPTNNVRVMHKIPEGFQFIQADKSGKLNKQSRLVDWFIGQLPVGKSITLNVKLKATELGVFPHYVSVVSEEGAKATSHVQTKVDGTASLVLEIVDLDDPVEVGSETAYEVRVKNDGSKAANQVQITCELPKDVQLIGAKGPTQSFAEKNQVIFQKIPSLAPGKTALFRIHVKGNAEGNRRFRVRLQSKNIGEPLLFEEMTKFYGE</sequence>
<proteinExistence type="predicted"/>